<name>A0A4D6WW05_9FLOR</name>
<dbReference type="Gene3D" id="1.10.286.20">
    <property type="match status" value="1"/>
</dbReference>
<protein>
    <recommendedName>
        <fullName evidence="5">Elongation factor Ts, mitochondrial</fullName>
        <shortName evidence="5">EF-Ts</shortName>
        <shortName evidence="5">EF-TsMt</shortName>
    </recommendedName>
</protein>
<dbReference type="NCBIfam" id="TIGR00116">
    <property type="entry name" value="tsf"/>
    <property type="match status" value="1"/>
</dbReference>
<dbReference type="FunFam" id="1.10.8.10:FF:000001">
    <property type="entry name" value="Elongation factor Ts"/>
    <property type="match status" value="1"/>
</dbReference>
<dbReference type="GO" id="GO:0005739">
    <property type="term" value="C:mitochondrion"/>
    <property type="evidence" value="ECO:0007669"/>
    <property type="project" value="UniProtKB-SubCell"/>
</dbReference>
<dbReference type="InterPro" id="IPR001816">
    <property type="entry name" value="Transl_elong_EFTs/EF1B"/>
</dbReference>
<proteinExistence type="inferred from homology"/>
<dbReference type="PANTHER" id="PTHR11741:SF0">
    <property type="entry name" value="ELONGATION FACTOR TS, MITOCHONDRIAL"/>
    <property type="match status" value="1"/>
</dbReference>
<reference evidence="8" key="2">
    <citation type="submission" date="2019-04" db="EMBL/GenBank/DDBJ databases">
        <authorList>
            <person name="Pasella M."/>
        </authorList>
    </citation>
    <scope>NUCLEOTIDE SEQUENCE</scope>
    <source>
        <strain evidence="8">25966_5</strain>
    </source>
</reference>
<accession>A0A4D6WW05</accession>
<dbReference type="InterPro" id="IPR018101">
    <property type="entry name" value="Transl_elong_Ts_CS"/>
</dbReference>
<keyword evidence="3 4" id="KW-0648">Protein biosynthesis</keyword>
<gene>
    <name evidence="8" type="primary">tsf</name>
</gene>
<dbReference type="InterPro" id="IPR014039">
    <property type="entry name" value="Transl_elong_EFTs/EF1B_dimer"/>
</dbReference>
<reference evidence="8" key="1">
    <citation type="journal article" date="2019" name="Mol. Phylogenet. Evol.">
        <title>Morphological evolution and classification of the red algal order Ceramiales inferred using plastid phylogenomics.</title>
        <authorList>
            <person name="Diaz-Tapia P."/>
            <person name="Pasella M.M."/>
            <person name="Verbruggen H."/>
            <person name="Maggs C.A."/>
        </authorList>
    </citation>
    <scope>NUCLEOTIDE SEQUENCE</scope>
    <source>
        <strain evidence="8">25966_5</strain>
    </source>
</reference>
<dbReference type="CDD" id="cd14275">
    <property type="entry name" value="UBA_EF-Ts"/>
    <property type="match status" value="1"/>
</dbReference>
<evidence type="ECO:0000256" key="1">
    <source>
        <dbReference type="ARBA" id="ARBA00005532"/>
    </source>
</evidence>
<geneLocation type="plastid" evidence="8"/>
<comment type="subcellular location">
    <subcellularLocation>
        <location evidence="4">Cytoplasm</location>
    </subcellularLocation>
    <subcellularLocation>
        <location evidence="5">Mitochondrion</location>
    </subcellularLocation>
</comment>
<organism evidence="8">
    <name type="scientific">Halydictyon mirabile</name>
    <dbReference type="NCBI Taxonomy" id="189652"/>
    <lineage>
        <taxon>Eukaryota</taxon>
        <taxon>Rhodophyta</taxon>
        <taxon>Florideophyceae</taxon>
        <taxon>Rhodymeniophycidae</taxon>
        <taxon>Ceramiales</taxon>
        <taxon>Dasyaceae</taxon>
        <taxon>Halydictyon</taxon>
    </lineage>
</organism>
<dbReference type="Gene3D" id="1.10.8.10">
    <property type="entry name" value="DNA helicase RuvA subunit, C-terminal domain"/>
    <property type="match status" value="1"/>
</dbReference>
<evidence type="ECO:0000256" key="6">
    <source>
        <dbReference type="RuleBase" id="RU000642"/>
    </source>
</evidence>
<dbReference type="PANTHER" id="PTHR11741">
    <property type="entry name" value="ELONGATION FACTOR TS"/>
    <property type="match status" value="1"/>
</dbReference>
<dbReference type="InterPro" id="IPR009060">
    <property type="entry name" value="UBA-like_sf"/>
</dbReference>
<evidence type="ECO:0000256" key="3">
    <source>
        <dbReference type="ARBA" id="ARBA00022917"/>
    </source>
</evidence>
<evidence type="ECO:0000256" key="4">
    <source>
        <dbReference type="HAMAP-Rule" id="MF_00050"/>
    </source>
</evidence>
<dbReference type="GO" id="GO:0003746">
    <property type="term" value="F:translation elongation factor activity"/>
    <property type="evidence" value="ECO:0007669"/>
    <property type="project" value="UniProtKB-UniRule"/>
</dbReference>
<evidence type="ECO:0000313" key="8">
    <source>
        <dbReference type="EMBL" id="QCI06881.1"/>
    </source>
</evidence>
<dbReference type="Gene3D" id="3.30.479.20">
    <property type="entry name" value="Elongation factor Ts, dimerisation domain"/>
    <property type="match status" value="1"/>
</dbReference>
<dbReference type="EMBL" id="MK814664">
    <property type="protein sequence ID" value="QCI06881.1"/>
    <property type="molecule type" value="Genomic_DNA"/>
</dbReference>
<dbReference type="SUPFAM" id="SSF46934">
    <property type="entry name" value="UBA-like"/>
    <property type="match status" value="1"/>
</dbReference>
<dbReference type="AlphaFoldDB" id="A0A4D6WW05"/>
<keyword evidence="2 4" id="KW-0251">Elongation factor</keyword>
<comment type="similarity">
    <text evidence="1 4 6">Belongs to the EF-Ts family.</text>
</comment>
<feature type="domain" description="Translation elongation factor EFTs/EF1B dimerisation" evidence="7">
    <location>
        <begin position="50"/>
        <end position="200"/>
    </location>
</feature>
<keyword evidence="4" id="KW-0963">Cytoplasm</keyword>
<evidence type="ECO:0000259" key="7">
    <source>
        <dbReference type="Pfam" id="PF00889"/>
    </source>
</evidence>
<evidence type="ECO:0000256" key="2">
    <source>
        <dbReference type="ARBA" id="ARBA00022768"/>
    </source>
</evidence>
<dbReference type="PROSITE" id="PS01126">
    <property type="entry name" value="EF_TS_1"/>
    <property type="match status" value="1"/>
</dbReference>
<dbReference type="PROSITE" id="PS01127">
    <property type="entry name" value="EF_TS_2"/>
    <property type="match status" value="1"/>
</dbReference>
<keyword evidence="8" id="KW-0934">Plastid</keyword>
<sequence>MIKKTALENIKELRHKTGAGMMDCKKALEETEGDVNSAIEKLRKKGLASASKKFSRIATEGLVESYIHSGSRIGVLVELNCETDFVARQSEFHILAKNIAMQLAACQVVQYISISEIPKHIVDQEIRIESSKDDLINKPESIKKQIIEGRIDKRLKELSLMDQPFIKNQEISVDELVKQHISLLGENIKIRRFERFLLGEGLEKRSNNFSKEVSQIINNN</sequence>
<evidence type="ECO:0000256" key="5">
    <source>
        <dbReference type="HAMAP-Rule" id="MF_03135"/>
    </source>
</evidence>
<dbReference type="InterPro" id="IPR036402">
    <property type="entry name" value="EF-Ts_dimer_sf"/>
</dbReference>
<dbReference type="HAMAP" id="MF_00050">
    <property type="entry name" value="EF_Ts"/>
    <property type="match status" value="1"/>
</dbReference>
<keyword evidence="5" id="KW-0496">Mitochondrion</keyword>
<dbReference type="SUPFAM" id="SSF54713">
    <property type="entry name" value="Elongation factor Ts (EF-Ts), dimerisation domain"/>
    <property type="match status" value="1"/>
</dbReference>
<comment type="function">
    <text evidence="4 6">Associates with the EF-Tu.GDP complex and induces the exchange of GDP to GTP. It remains bound to the aminoacyl-tRNA.EF-Tu.GTP complex up to the GTP hydrolysis stage on the ribosome.</text>
</comment>
<dbReference type="Pfam" id="PF00889">
    <property type="entry name" value="EF_TS"/>
    <property type="match status" value="1"/>
</dbReference>